<protein>
    <submittedName>
        <fullName evidence="2">AAA domain</fullName>
    </submittedName>
</protein>
<dbReference type="InterPro" id="IPR027417">
    <property type="entry name" value="P-loop_NTPase"/>
</dbReference>
<dbReference type="OrthoDB" id="9801813at2"/>
<dbReference type="Pfam" id="PF02463">
    <property type="entry name" value="SMC_N"/>
    <property type="match status" value="1"/>
</dbReference>
<dbReference type="Gene3D" id="3.40.50.300">
    <property type="entry name" value="P-loop containing nucleotide triphosphate hydrolases"/>
    <property type="match status" value="1"/>
</dbReference>
<organism evidence="2 3">
    <name type="scientific">Schinkia azotoformans MEV2011</name>
    <dbReference type="NCBI Taxonomy" id="1348973"/>
    <lineage>
        <taxon>Bacteria</taxon>
        <taxon>Bacillati</taxon>
        <taxon>Bacillota</taxon>
        <taxon>Bacilli</taxon>
        <taxon>Bacillales</taxon>
        <taxon>Bacillaceae</taxon>
        <taxon>Calidifontibacillus/Schinkia group</taxon>
        <taxon>Schinkia</taxon>
    </lineage>
</organism>
<dbReference type="RefSeq" id="WP_035192803.1">
    <property type="nucleotide sequence ID" value="NZ_JJRY01000001.1"/>
</dbReference>
<dbReference type="InterPro" id="IPR003593">
    <property type="entry name" value="AAA+_ATPase"/>
</dbReference>
<evidence type="ECO:0000313" key="2">
    <source>
        <dbReference type="EMBL" id="KEF40386.1"/>
    </source>
</evidence>
<dbReference type="Proteomes" id="UP000027936">
    <property type="component" value="Unassembled WGS sequence"/>
</dbReference>
<dbReference type="PANTHER" id="PTHR43581">
    <property type="entry name" value="ATP/GTP PHOSPHATASE"/>
    <property type="match status" value="1"/>
</dbReference>
<dbReference type="GO" id="GO:0005524">
    <property type="term" value="F:ATP binding"/>
    <property type="evidence" value="ECO:0007669"/>
    <property type="project" value="InterPro"/>
</dbReference>
<dbReference type="PATRIC" id="fig|1348973.3.peg.402"/>
<accession>A0A072NSC1</accession>
<dbReference type="AlphaFoldDB" id="A0A072NSC1"/>
<dbReference type="SUPFAM" id="SSF52540">
    <property type="entry name" value="P-loop containing nucleoside triphosphate hydrolases"/>
    <property type="match status" value="1"/>
</dbReference>
<evidence type="ECO:0000259" key="1">
    <source>
        <dbReference type="SMART" id="SM00382"/>
    </source>
</evidence>
<dbReference type="InterPro" id="IPR051396">
    <property type="entry name" value="Bact_Antivir_Def_Nuclease"/>
</dbReference>
<dbReference type="SMART" id="SM00382">
    <property type="entry name" value="AAA"/>
    <property type="match status" value="1"/>
</dbReference>
<feature type="domain" description="AAA+ ATPase" evidence="1">
    <location>
        <begin position="22"/>
        <end position="334"/>
    </location>
</feature>
<gene>
    <name evidence="2" type="ORF">M670_00412</name>
</gene>
<dbReference type="EMBL" id="JJRY01000001">
    <property type="protein sequence ID" value="KEF40386.1"/>
    <property type="molecule type" value="Genomic_DNA"/>
</dbReference>
<dbReference type="PANTHER" id="PTHR43581:SF4">
    <property type="entry name" value="ATP_GTP PHOSPHATASE"/>
    <property type="match status" value="1"/>
</dbReference>
<proteinExistence type="predicted"/>
<name>A0A072NSC1_SCHAZ</name>
<comment type="caution">
    <text evidence="2">The sequence shown here is derived from an EMBL/GenBank/DDBJ whole genome shotgun (WGS) entry which is preliminary data.</text>
</comment>
<dbReference type="InterPro" id="IPR003395">
    <property type="entry name" value="RecF/RecN/SMC_N"/>
</dbReference>
<reference evidence="2 3" key="1">
    <citation type="submission" date="2014-04" db="EMBL/GenBank/DDBJ databases">
        <title>Draft genome sequence of Bacillus azotoformans MEV2011, a (co-) denitrifying strain unable to grow in the presence of oxygen.</title>
        <authorList>
            <person name="Nielsen M."/>
            <person name="Schreiber L."/>
            <person name="Finster K."/>
            <person name="Schramm A."/>
        </authorList>
    </citation>
    <scope>NUCLEOTIDE SEQUENCE [LARGE SCALE GENOMIC DNA]</scope>
    <source>
        <strain evidence="2 3">MEV2011</strain>
    </source>
</reference>
<sequence>MILKSLEINKWNQFDKITLEFNPKLTIITGANGSGKSTIIRLISRVMGWEYNETATPLLSTKESYRFLSGITLNILNEFLNEEQNQQHLGVNIGNLLTNQGQINIYVPKQAESAIYSVNFHPYLQLKGVNIPSHRIQHTYKPIKSIPVKPRTKKEAFNLFNESFKKRTMSMSYYNPTEDDPTAHIKATLMSLAVFGKGNEFVTNDDRAYELFVGFVRVLKLLLPETLGFKELKVKDGEIILVTETGHFLIDSVSGGIGAIIDLAWQIYMYDDNETESFVVLLDEAENHLHPSMQRSLLPNLLEAFPNVQFVVTTHSPFMVNSVQDSTVYVLNYNDDKKVVTEKLDFINKAGNASEILRDVLGVPVTLPVWVEKKLNSIAENYSYSNLTPETYQRLKTELSEIGLNDYLPDALGIIGGGQN</sequence>
<evidence type="ECO:0000313" key="3">
    <source>
        <dbReference type="Proteomes" id="UP000027936"/>
    </source>
</evidence>
<dbReference type="GO" id="GO:0016887">
    <property type="term" value="F:ATP hydrolysis activity"/>
    <property type="evidence" value="ECO:0007669"/>
    <property type="project" value="InterPro"/>
</dbReference>